<dbReference type="Gene3D" id="3.60.21.70">
    <property type="entry name" value="PhoD-like phosphatase"/>
    <property type="match status" value="1"/>
</dbReference>
<dbReference type="Proteomes" id="UP001501153">
    <property type="component" value="Unassembled WGS sequence"/>
</dbReference>
<dbReference type="InterPro" id="IPR029052">
    <property type="entry name" value="Metallo-depent_PP-like"/>
</dbReference>
<reference evidence="2" key="1">
    <citation type="journal article" date="2019" name="Int. J. Syst. Evol. Microbiol.">
        <title>The Global Catalogue of Microorganisms (GCM) 10K type strain sequencing project: providing services to taxonomists for standard genome sequencing and annotation.</title>
        <authorList>
            <consortium name="The Broad Institute Genomics Platform"/>
            <consortium name="The Broad Institute Genome Sequencing Center for Infectious Disease"/>
            <person name="Wu L."/>
            <person name="Ma J."/>
        </authorList>
    </citation>
    <scope>NUCLEOTIDE SEQUENCE [LARGE SCALE GENOMIC DNA]</scope>
    <source>
        <strain evidence="2">JCM 17923</strain>
    </source>
</reference>
<dbReference type="PANTHER" id="PTHR37031:SF2">
    <property type="entry name" value="PHOD-LIKE PHOSPHATASE METALLOPHOSPHATASE DOMAIN-CONTAINING PROTEIN"/>
    <property type="match status" value="1"/>
</dbReference>
<protein>
    <recommendedName>
        <fullName evidence="3">PhoD-like phosphatase metallophosphatase domain-containing protein</fullName>
    </recommendedName>
</protein>
<sequence>MTWITQHGLATRINDLPLVLAGPILRRTESHSVSVWVALRDNAGPLRLHIYELGSQIPRFSTPILSQSNLVQLGARLFVGLITAKVPISSLSRLTPGQTYEYDIEFGDLWAGSTLSSIGILNNPNVSQGGIVNLIYAGGPSRPSFSLPPASVNNLRVVHNSCRKAQGGAADASLALDWMLMQSITQPDNRLHQMYLTGDQIYADDVADAMLYMLRDAEALIIGWNESLPLIQSSDNLNPGHRAAVVKNRAELSVGEEPESAKSHLIRLSEFYLMYVFAWSPVLWVDQGTNLPEWNDVFPGVSTVEEYSGTPTPVGPTPSVEKKEHKVFTGEIEQLNVFRSATYALRRVMANVPTYMMFDDHELTDDVFLDLDWCRTVINNALGKRILQNALSAFAVMQAWGNDPEHPEFGITQSTPDSLILKLKDLSVSGPSAAKFDSIAAKVVPRLSSQVTMYNQPGFELIDSIDFSVFLDFDYFKVIMVDSRSRRFFPTSKQAPALLSIDALNNQIINRLNSISPLTTFVFVITPAPIIGHAMWEGTVQPFLGKHIFDSRIVDIETWHDNTPAFEKVLEALNKAKRTVILSGDIHFSFSAEGKYWSRRHGQSTNVSSFAQLTCSAAKNSNTKTVLISTLGSANLEQFNSSHKANTYTIGLEDNPTFRHKLIQAEKDGDWFFKPSKVMPPEIYEFQEQTQGIRVTPGLMPVWSYRISFINDNRNADLRGVYTSAEQVDPYTPPSNPLLRDAYLHRREGFFNPYSAAVGADCVGEVTFSMNGTALDVTHALWYTMKGEPPYSSSEFRPFVVHNCTLDPFDNEQEPRP</sequence>
<proteinExistence type="predicted"/>
<evidence type="ECO:0000313" key="1">
    <source>
        <dbReference type="EMBL" id="GAA4364055.1"/>
    </source>
</evidence>
<evidence type="ECO:0008006" key="3">
    <source>
        <dbReference type="Google" id="ProtNLM"/>
    </source>
</evidence>
<organism evidence="1 2">
    <name type="scientific">Hymenobacter saemangeumensis</name>
    <dbReference type="NCBI Taxonomy" id="1084522"/>
    <lineage>
        <taxon>Bacteria</taxon>
        <taxon>Pseudomonadati</taxon>
        <taxon>Bacteroidota</taxon>
        <taxon>Cytophagia</taxon>
        <taxon>Cytophagales</taxon>
        <taxon>Hymenobacteraceae</taxon>
        <taxon>Hymenobacter</taxon>
    </lineage>
</organism>
<dbReference type="SUPFAM" id="SSF56300">
    <property type="entry name" value="Metallo-dependent phosphatases"/>
    <property type="match status" value="1"/>
</dbReference>
<comment type="caution">
    <text evidence="1">The sequence shown here is derived from an EMBL/GenBank/DDBJ whole genome shotgun (WGS) entry which is preliminary data.</text>
</comment>
<accession>A0ABP8IN81</accession>
<dbReference type="PANTHER" id="PTHR37031">
    <property type="entry name" value="METALLOPHOSPHATASE BINDING DOMAIN PROTEIN"/>
    <property type="match status" value="1"/>
</dbReference>
<evidence type="ECO:0000313" key="2">
    <source>
        <dbReference type="Proteomes" id="UP001501153"/>
    </source>
</evidence>
<name>A0ABP8IN81_9BACT</name>
<gene>
    <name evidence="1" type="ORF">GCM10023185_33230</name>
</gene>
<dbReference type="InterPro" id="IPR038607">
    <property type="entry name" value="PhoD-like_sf"/>
</dbReference>
<keyword evidence="2" id="KW-1185">Reference proteome</keyword>
<dbReference type="RefSeq" id="WP_345237232.1">
    <property type="nucleotide sequence ID" value="NZ_BAABGZ010000070.1"/>
</dbReference>
<dbReference type="EMBL" id="BAABGZ010000070">
    <property type="protein sequence ID" value="GAA4364055.1"/>
    <property type="molecule type" value="Genomic_DNA"/>
</dbReference>